<evidence type="ECO:0000256" key="8">
    <source>
        <dbReference type="ARBA" id="ARBA00023065"/>
    </source>
</evidence>
<dbReference type="GO" id="GO:0004252">
    <property type="term" value="F:serine-type endopeptidase activity"/>
    <property type="evidence" value="ECO:0007669"/>
    <property type="project" value="InterPro"/>
</dbReference>
<dbReference type="Pfam" id="PF00520">
    <property type="entry name" value="Ion_trans"/>
    <property type="match status" value="1"/>
</dbReference>
<evidence type="ECO:0000256" key="15">
    <source>
        <dbReference type="RuleBase" id="RU363034"/>
    </source>
</evidence>
<feature type="transmembrane region" description="Helical" evidence="17">
    <location>
        <begin position="2253"/>
        <end position="2275"/>
    </location>
</feature>
<keyword evidence="7 17" id="KW-1133">Transmembrane helix</keyword>
<keyword evidence="11 20" id="KW-0675">Receptor</keyword>
<feature type="domain" description="MIR" evidence="19">
    <location>
        <begin position="196"/>
        <end position="250"/>
    </location>
</feature>
<keyword evidence="5" id="KW-0677">Repeat</keyword>
<dbReference type="SUPFAM" id="SSF100909">
    <property type="entry name" value="IP3 receptor type 1 binding core, domain 2"/>
    <property type="match status" value="3"/>
</dbReference>
<dbReference type="InterPro" id="IPR000699">
    <property type="entry name" value="RIH_dom"/>
</dbReference>
<dbReference type="FunFam" id="2.80.10.50:FF:000002">
    <property type="entry name" value="Inositol 1,4,5-trisphosphate receptor type 2"/>
    <property type="match status" value="1"/>
</dbReference>
<dbReference type="FunFam" id="2.40.10.10:FF:000002">
    <property type="entry name" value="Transmembrane protease serine"/>
    <property type="match status" value="1"/>
</dbReference>
<feature type="compositionally biased region" description="Basic and acidic residues" evidence="16">
    <location>
        <begin position="1818"/>
        <end position="1829"/>
    </location>
</feature>
<dbReference type="Gene3D" id="1.10.287.70">
    <property type="match status" value="1"/>
</dbReference>
<keyword evidence="15" id="KW-0720">Serine protease</keyword>
<evidence type="ECO:0000256" key="7">
    <source>
        <dbReference type="ARBA" id="ARBA00022989"/>
    </source>
</evidence>
<dbReference type="SUPFAM" id="SSF82109">
    <property type="entry name" value="MIR domain"/>
    <property type="match status" value="2"/>
</dbReference>
<evidence type="ECO:0000259" key="18">
    <source>
        <dbReference type="PROSITE" id="PS50240"/>
    </source>
</evidence>
<feature type="compositionally biased region" description="Low complexity" evidence="16">
    <location>
        <begin position="1807"/>
        <end position="1817"/>
    </location>
</feature>
<keyword evidence="15" id="KW-0378">Hydrolase</keyword>
<keyword evidence="3" id="KW-0813">Transport</keyword>
<evidence type="ECO:0000256" key="4">
    <source>
        <dbReference type="ARBA" id="ARBA00022692"/>
    </source>
</evidence>
<dbReference type="PANTHER" id="PTHR45816:SF4">
    <property type="entry name" value="RYR_IP3R HOMOLOGY ASSOCIATED DOMAIN-CONTAINING PROTEIN"/>
    <property type="match status" value="1"/>
</dbReference>
<keyword evidence="13" id="KW-0407">Ion channel</keyword>
<evidence type="ECO:0000313" key="21">
    <source>
        <dbReference type="Proteomes" id="UP000053240"/>
    </source>
</evidence>
<organism evidence="20 21">
    <name type="scientific">Papilio machaon</name>
    <name type="common">Old World swallowtail butterfly</name>
    <dbReference type="NCBI Taxonomy" id="76193"/>
    <lineage>
        <taxon>Eukaryota</taxon>
        <taxon>Metazoa</taxon>
        <taxon>Ecdysozoa</taxon>
        <taxon>Arthropoda</taxon>
        <taxon>Hexapoda</taxon>
        <taxon>Insecta</taxon>
        <taxon>Pterygota</taxon>
        <taxon>Neoptera</taxon>
        <taxon>Endopterygota</taxon>
        <taxon>Lepidoptera</taxon>
        <taxon>Glossata</taxon>
        <taxon>Ditrysia</taxon>
        <taxon>Papilionoidea</taxon>
        <taxon>Papilionidae</taxon>
        <taxon>Papilioninae</taxon>
        <taxon>Papilio</taxon>
    </lineage>
</organism>
<evidence type="ECO:0000256" key="1">
    <source>
        <dbReference type="ARBA" id="ARBA00004477"/>
    </source>
</evidence>
<dbReference type="InterPro" id="IPR009003">
    <property type="entry name" value="Peptidase_S1_PA"/>
</dbReference>
<feature type="domain" description="Peptidase S1" evidence="18">
    <location>
        <begin position="2661"/>
        <end position="2901"/>
    </location>
</feature>
<dbReference type="InterPro" id="IPR033116">
    <property type="entry name" value="TRYPSIN_SER"/>
</dbReference>
<dbReference type="InterPro" id="IPR014821">
    <property type="entry name" value="Ins145_P3_rcpt"/>
</dbReference>
<keyword evidence="12" id="KW-1071">Ligand-gated ion channel</keyword>
<evidence type="ECO:0000256" key="17">
    <source>
        <dbReference type="SAM" id="Phobius"/>
    </source>
</evidence>
<accession>A0A0N1IGP3</accession>
<evidence type="ECO:0000313" key="20">
    <source>
        <dbReference type="EMBL" id="KPJ19289.1"/>
    </source>
</evidence>
<evidence type="ECO:0000256" key="16">
    <source>
        <dbReference type="SAM" id="MobiDB-lite"/>
    </source>
</evidence>
<evidence type="ECO:0000256" key="3">
    <source>
        <dbReference type="ARBA" id="ARBA00022448"/>
    </source>
</evidence>
<dbReference type="GO" id="GO:0005220">
    <property type="term" value="F:inositol 1,4,5-trisphosphate-gated calcium channel activity"/>
    <property type="evidence" value="ECO:0007669"/>
    <property type="project" value="InterPro"/>
</dbReference>
<dbReference type="Pfam" id="PF08454">
    <property type="entry name" value="RIH_assoc"/>
    <property type="match status" value="1"/>
</dbReference>
<dbReference type="InterPro" id="IPR043504">
    <property type="entry name" value="Peptidase_S1_PA_chymotrypsin"/>
</dbReference>
<dbReference type="Pfam" id="PF02815">
    <property type="entry name" value="MIR"/>
    <property type="match status" value="1"/>
</dbReference>
<name>A0A0N1IGP3_PAPMA</name>
<dbReference type="SUPFAM" id="SSF50494">
    <property type="entry name" value="Trypsin-like serine proteases"/>
    <property type="match status" value="1"/>
</dbReference>
<keyword evidence="9 17" id="KW-0472">Membrane</keyword>
<dbReference type="InterPro" id="IPR000493">
    <property type="entry name" value="InsP3_rcpt"/>
</dbReference>
<sequence length="2911" mass="326383">MRRSKMEHCELWRLVSQNREPQTIDEQYFQQAGYDMFGAGFREGVARTVCLLVDDRCVVCPEAGDLTDPPKKFRDCLFKICPMNRYSAQKQFWNTAKQSANANADTDTGLLKRLVDDRCVVCPEAGDLTDPPKKFRDCLFKICPMNRYSAQKQFWNTGKQSANVNADTDTGLLKRLHHAAEIEKKQNDLENKKLLGTVVQYGSVIQLLHVKSNKYLTVNKRLPALLEKNAMRVHLDANGNEGSWFYVMPFYKLRSTGDNVVVGDKVIMNPVNAGQQVLHVSSSHELPDNVGCMEVNVVNSSTSWKVTLFLEHKENQEEILKGGDVVRLFHAEQEKFLTMDEYQKRQHVFLRTTGRSSATAATSSKALWEIEVVQHDPCRGGAGHWNSIFRFKHLATGHYLAAEACLKAPDAPLESGEPAYQLVSVPHSSEIATLFELDPTTMTHSDAAVPQSSYVRLQHLCTHTWVHSTSIPIDKEEEKPVMSKGPFQETSEGGGEPFLKIEELYDPRYAPYKCIFRLCYRILRLSQQDYRKNQAIKEDKEAFALISVSPSEVRDLDFANDACKVLSALSTKLHHGNIEHNEMKALTCLLQDIVYFIAGFENEPNKSKALDLVVENPNRDRQKLLREQYILRQLFKILQEYIAKHFGFMQKQIGYDILAEDTITALLHNNRKLLEKHITASEIETFVDYLSDLCISNKKAIAVTQELICKSVLCANNADILIETRLVSTKYERSSEVEETENKYTVEDEVMLLWNNKKCSRLLSELATEARLEPRSEAAAILDYYRHQLDLFSNMCLNRQYLALNSLSPQLHIDLILKCMSNASLSQELRASFCRLMLHLHVDRDPQEPVTPVKYARLWSDVSDTIHVHDYQCVKGGADATREKVKAQFASTIRFVENYLCRVVTSTWYFSDHDQNKLTFEVVKLARELIYFGFYSFSDLLRLTKTLLSILDCVTAMDLLNETSPLAGEVECKYSIYPTVIYYGNGGGVQSSPSALALARKHPLVMETKLKIIEILQFILDVRLDYRISCLLSIFKKEFEQSTERQAESLARADVEAIGLQAEGIFSCRDGLDLDECGGRMVLRVLLQLCSQGASAALVSGALALLFRHFSQRQEVLAAFKQVQLLVSDADVESYKQIKADLDVLRQSVEKSELWVFNKGRAGALDDHTEGLNIKWFTGLLLELKGTVGPGGAVLERNASLDNVLDTSRATKYDHMHEYEKIKEILQRMIKYCTQGNSGGGDTGKPRRHEQRLLRNIGVHNIVLDLLQVPHDEDDAAMDELLALAHEFLQRFCHGNQQNQAILHKHLDLFLNAGIREAQTVCAIFEENPALCAHEGNDKVAAHFVHCIETRGRRPAYLHFLRTIMVNAGEDVLVFYNDKVSFNYFIQMMRQYKQTNEMPEALSFSWSMYYICVVYGQVPHPAGEAADLLHSRQECVHGDQVKEAYVGFLNHCYIDTEVEMKEIYSSNYMWDLFERSFLQDMQAILHSDATAYAGPSTSTDEVFSPQKSCASSTQRAWLAYVTDVLMHTICTFFNSPFSDQSTTVQFCSTSLAKSRSIAIPLELEAKIQTVFEKAAALSRQTSKWLQASKTSKLEKMASQSNLQNDRSVMEGLQEIVCLLEEQLRPLLQAEQSLLVDILYRPHRLFTEKLLEEKEEKLCVKVLRTLREMMAVDPEYGEKGNQLRNKLLSQYFVNRKSEAKIQPPQPPPVATHGPGAKVLLRTGQTLSQVQAHLDREGASDLVVELVINSVNRPAIFLEAIQLGIALLEGGNPIIQRSIFTKLQNGEISQSFLKVFYDKMRESQQEIRSLATSSTASAGADKRASPTDKQKPIAIEGKPSPGPIVVGEDMDDEITNACGSAVHAYSDIHTMSHGTTVLEEIMSEKKRETSNNDVLPPKVAVMRPILRFLQLLCENHNPDLQNLLRNQNNKSNYNLVSETLMFLDCICGSTTGGLGLLGLYINEGNVALINQTLETLTEYCQGPCHENQNCIATHESNGLDIITALILNDINPLGKTRMDLVLELKNNASKLLLAIMESRNDSENNAERILYNMNPEQLFKVDVACSAFNQEHAMDADSDSEDDAPVQGVSPKEVGHNIYILCHQLAGHNKELAALVRATPSGVNAPALQYYRTHTAQIEIVRTDRSMEQIVFPIPEICEYLPADSKHRVLQTAERDDQGSKVADFFSRLDNLFHEMKWQKKLRELGQHLSLVVWCVSLAAGTLVACLPRSSGARALLASAIVRLIYSAGPEPTLWALGMLTIVVKGIHLVSIMGNQGTLSKSTRNVITDPELLYHSVYLWFCFLGICCHPFFFSVLLLDIVYREETLLNVMRSVTRNGRSILLTAVLALVLVYMFSIVGYMFFRDHFLLNVDRLDDDDDPRFEERCDSNPASKYQRASRFVSVGGSLRERSCDSLIMCIVTTLNQGLRNGGGIGDILLAPASFEPLFVARVVYDLLFYFVVIVIVLNLIFGVIIDTFADLRSEKQQKELILKNTCFICGLNRSAFDNKTVSFEEHIKSEHNMWHYLYFMVLVRVKDPTEFTGPESYVHSMIKSNNLDWFPRLRALSLMGGGEGDGGEVELRALQYLVSNDGAAEAKATHRSAQFNVCVSAELADELTAVTDHALQQPSHASLHRPHYTIRWVIGEEFSIKTAELSASSPGTRIIGGNPTIIEIHPYTVQILVGNQLTCGGSLITRRHVLSAAHCFVREDGTVVSPRNFRVRAGATYLSSGEGTTIAMSTIIVHERYNIVPHDADVAVALLAGAVPQSARAGPAPIAPPGAALPHNASVVHVGWGRTNANIPESSDVLREVTVFKVDRNVCAARYRQLEVLTGEPFPVTANMICAGVLDVGGKDACQGDSGGPLMFNGVLVGVTSWGYGCAQPYFPGVSARVSAYTEWINRTVSVVCDITVKFY</sequence>
<dbReference type="InterPro" id="IPR015925">
    <property type="entry name" value="Ryanodine_IP3_receptor"/>
</dbReference>
<evidence type="ECO:0000259" key="19">
    <source>
        <dbReference type="PROSITE" id="PS50919"/>
    </source>
</evidence>
<dbReference type="InterPro" id="IPR036300">
    <property type="entry name" value="MIR_dom_sf"/>
</dbReference>
<feature type="region of interest" description="Disordered" evidence="16">
    <location>
        <begin position="1806"/>
        <end position="1842"/>
    </location>
</feature>
<evidence type="ECO:0000256" key="10">
    <source>
        <dbReference type="ARBA" id="ARBA00023157"/>
    </source>
</evidence>
<dbReference type="Gene3D" id="2.80.10.50">
    <property type="match status" value="3"/>
</dbReference>
<evidence type="ECO:0000256" key="13">
    <source>
        <dbReference type="ARBA" id="ARBA00023303"/>
    </source>
</evidence>
<protein>
    <submittedName>
        <fullName evidence="20">Inositol 1,4,5-trisphosphate receptor</fullName>
    </submittedName>
</protein>
<dbReference type="FunCoup" id="A0A0N1IGP3">
    <property type="interactions" value="263"/>
</dbReference>
<dbReference type="PROSITE" id="PS50240">
    <property type="entry name" value="TRYPSIN_DOM"/>
    <property type="match status" value="1"/>
</dbReference>
<evidence type="ECO:0000256" key="11">
    <source>
        <dbReference type="ARBA" id="ARBA00023170"/>
    </source>
</evidence>
<feature type="transmembrane region" description="Helical" evidence="17">
    <location>
        <begin position="2453"/>
        <end position="2476"/>
    </location>
</feature>
<dbReference type="InterPro" id="IPR018114">
    <property type="entry name" value="TRYPSIN_HIS"/>
</dbReference>
<comment type="subcellular location">
    <subcellularLocation>
        <location evidence="1">Endoplasmic reticulum membrane</location>
        <topology evidence="1">Multi-pass membrane protein</topology>
    </subcellularLocation>
</comment>
<dbReference type="PROSITE" id="PS50919">
    <property type="entry name" value="MIR"/>
    <property type="match status" value="3"/>
</dbReference>
<proteinExistence type="inferred from homology"/>
<dbReference type="PROSITE" id="PS00135">
    <property type="entry name" value="TRYPSIN_SER"/>
    <property type="match status" value="1"/>
</dbReference>
<keyword evidence="8" id="KW-0406">Ion transport</keyword>
<dbReference type="GO" id="GO:0005789">
    <property type="term" value="C:endoplasmic reticulum membrane"/>
    <property type="evidence" value="ECO:0007669"/>
    <property type="project" value="UniProtKB-SubCell"/>
</dbReference>
<dbReference type="Pfam" id="PF01365">
    <property type="entry name" value="RYDR_ITPR"/>
    <property type="match status" value="3"/>
</dbReference>
<dbReference type="PANTHER" id="PTHR45816">
    <property type="entry name" value="MIR DOMAIN-CONTAINING PROTEIN"/>
    <property type="match status" value="1"/>
</dbReference>
<keyword evidence="6" id="KW-0256">Endoplasmic reticulum</keyword>
<reference evidence="20 21" key="1">
    <citation type="journal article" date="2015" name="Nat. Commun.">
        <title>Outbred genome sequencing and CRISPR/Cas9 gene editing in butterflies.</title>
        <authorList>
            <person name="Li X."/>
            <person name="Fan D."/>
            <person name="Zhang W."/>
            <person name="Liu G."/>
            <person name="Zhang L."/>
            <person name="Zhao L."/>
            <person name="Fang X."/>
            <person name="Chen L."/>
            <person name="Dong Y."/>
            <person name="Chen Y."/>
            <person name="Ding Y."/>
            <person name="Zhao R."/>
            <person name="Feng M."/>
            <person name="Zhu Y."/>
            <person name="Feng Y."/>
            <person name="Jiang X."/>
            <person name="Zhu D."/>
            <person name="Xiang H."/>
            <person name="Feng X."/>
            <person name="Li S."/>
            <person name="Wang J."/>
            <person name="Zhang G."/>
            <person name="Kronforst M.R."/>
            <person name="Wang W."/>
        </authorList>
    </citation>
    <scope>NUCLEOTIDE SEQUENCE [LARGE SCALE GENOMIC DNA]</scope>
    <source>
        <strain evidence="20">Ya'a_city_454_Pm</strain>
        <tissue evidence="20">Whole body</tissue>
    </source>
</reference>
<dbReference type="GO" id="GO:0006508">
    <property type="term" value="P:proteolysis"/>
    <property type="evidence" value="ECO:0007669"/>
    <property type="project" value="UniProtKB-KW"/>
</dbReference>
<dbReference type="InterPro" id="IPR005821">
    <property type="entry name" value="Ion_trans_dom"/>
</dbReference>
<feature type="domain" description="MIR" evidence="19">
    <location>
        <begin position="317"/>
        <end position="373"/>
    </location>
</feature>
<dbReference type="PRINTS" id="PR00779">
    <property type="entry name" value="INSP3RECEPTR"/>
</dbReference>
<evidence type="ECO:0000256" key="6">
    <source>
        <dbReference type="ARBA" id="ARBA00022824"/>
    </source>
</evidence>
<feature type="transmembrane region" description="Helical" evidence="17">
    <location>
        <begin position="2295"/>
        <end position="2319"/>
    </location>
</feature>
<dbReference type="PROSITE" id="PS00134">
    <property type="entry name" value="TRYPSIN_HIS"/>
    <property type="match status" value="1"/>
</dbReference>
<dbReference type="InterPro" id="IPR001254">
    <property type="entry name" value="Trypsin_dom"/>
</dbReference>
<dbReference type="EMBL" id="KQ459933">
    <property type="protein sequence ID" value="KPJ19289.1"/>
    <property type="molecule type" value="Genomic_DNA"/>
</dbReference>
<dbReference type="FunFam" id="2.80.10.50:FF:000005">
    <property type="entry name" value="Inositol 1,4,5-trisphosphate receptor type 2"/>
    <property type="match status" value="1"/>
</dbReference>
<evidence type="ECO:0000256" key="5">
    <source>
        <dbReference type="ARBA" id="ARBA00022737"/>
    </source>
</evidence>
<dbReference type="GO" id="GO:0070679">
    <property type="term" value="F:inositol 1,4,5 trisphosphate binding"/>
    <property type="evidence" value="ECO:0007669"/>
    <property type="project" value="InterPro"/>
</dbReference>
<dbReference type="Gene3D" id="1.25.10.30">
    <property type="entry name" value="IP3 receptor type 1 binding core, RIH domain"/>
    <property type="match status" value="2"/>
</dbReference>
<keyword evidence="15" id="KW-0645">Protease</keyword>
<dbReference type="InterPro" id="IPR035910">
    <property type="entry name" value="RyR/IP3R_RIH_dom_sf"/>
</dbReference>
<comment type="similarity">
    <text evidence="14">Belongs to the peptidase S1 family. CLIP subfamily.</text>
</comment>
<feature type="domain" description="MIR" evidence="19">
    <location>
        <begin position="380"/>
        <end position="440"/>
    </location>
</feature>
<comment type="similarity">
    <text evidence="2">Belongs to the InsP3 receptor family.</text>
</comment>
<dbReference type="Gene3D" id="2.40.10.10">
    <property type="entry name" value="Trypsin-like serine proteases"/>
    <property type="match status" value="1"/>
</dbReference>
<dbReference type="CDD" id="cd23277">
    <property type="entry name" value="beta-trefoil_MIR_ITPR"/>
    <property type="match status" value="1"/>
</dbReference>
<dbReference type="Pfam" id="PF00089">
    <property type="entry name" value="Trypsin"/>
    <property type="match status" value="1"/>
</dbReference>
<dbReference type="Pfam" id="PF08709">
    <property type="entry name" value="Ins145_P3_rec"/>
    <property type="match status" value="2"/>
</dbReference>
<dbReference type="InterPro" id="IPR016093">
    <property type="entry name" value="MIR_motif"/>
</dbReference>
<evidence type="ECO:0000256" key="14">
    <source>
        <dbReference type="ARBA" id="ARBA00024195"/>
    </source>
</evidence>
<dbReference type="STRING" id="76193.A0A0N1IGP3"/>
<dbReference type="InParanoid" id="A0A0N1IGP3"/>
<keyword evidence="21" id="KW-1185">Reference proteome</keyword>
<evidence type="ECO:0000256" key="2">
    <source>
        <dbReference type="ARBA" id="ARBA00009453"/>
    </source>
</evidence>
<feature type="transmembrane region" description="Helical" evidence="17">
    <location>
        <begin position="2339"/>
        <end position="2361"/>
    </location>
</feature>
<evidence type="ECO:0000256" key="12">
    <source>
        <dbReference type="ARBA" id="ARBA00023286"/>
    </source>
</evidence>
<evidence type="ECO:0000256" key="9">
    <source>
        <dbReference type="ARBA" id="ARBA00023136"/>
    </source>
</evidence>
<keyword evidence="10" id="KW-1015">Disulfide bond</keyword>
<gene>
    <name evidence="20" type="ORF">RR48_05931</name>
</gene>
<dbReference type="Proteomes" id="UP000053240">
    <property type="component" value="Unassembled WGS sequence"/>
</dbReference>
<dbReference type="CDD" id="cd00190">
    <property type="entry name" value="Tryp_SPc"/>
    <property type="match status" value="1"/>
</dbReference>
<dbReference type="SMART" id="SM00472">
    <property type="entry name" value="MIR"/>
    <property type="match status" value="4"/>
</dbReference>
<keyword evidence="4 17" id="KW-0812">Transmembrane</keyword>
<dbReference type="InterPro" id="IPR013662">
    <property type="entry name" value="RIH_assoc-dom"/>
</dbReference>
<dbReference type="SMART" id="SM00020">
    <property type="entry name" value="Tryp_SPc"/>
    <property type="match status" value="1"/>
</dbReference>